<dbReference type="PATRIC" id="fig|570156.3.peg.3722"/>
<sequence length="167" mass="19003">MSVITLRDFVESDAKQLVAILNDINVTQYLSTKIPSPYSYEDAQWWINEGSQSQLIKAVIFNDKLIGCVSVHPGEFEFDRSGELGYWLAKEYWRQGITVKAASMLLETVFSKTTIARVFAYVCEDNPASMKVLQRLGFEQDAVLKNAMFKKGHLFNAHLFSLLKPKN</sequence>
<reference evidence="2 3" key="1">
    <citation type="submission" date="2015-09" db="EMBL/GenBank/DDBJ databases">
        <title>Draft Genome Sequence of Pseudoalteromonas lipolytica UCD-48B.</title>
        <authorList>
            <person name="Krusor M."/>
            <person name="Coil D.A."/>
            <person name="Lang J.M."/>
            <person name="Eisen J.A."/>
            <person name="Alexiev A."/>
        </authorList>
    </citation>
    <scope>NUCLEOTIDE SEQUENCE [LARGE SCALE GENOMIC DNA]</scope>
    <source>
        <strain evidence="2 3">UCD-48B</strain>
    </source>
</reference>
<organism evidence="2 3">
    <name type="scientific">Pseudoalteromonas lipolytica</name>
    <dbReference type="NCBI Taxonomy" id="570156"/>
    <lineage>
        <taxon>Bacteria</taxon>
        <taxon>Pseudomonadati</taxon>
        <taxon>Pseudomonadota</taxon>
        <taxon>Gammaproteobacteria</taxon>
        <taxon>Alteromonadales</taxon>
        <taxon>Pseudoalteromonadaceae</taxon>
        <taxon>Pseudoalteromonas</taxon>
    </lineage>
</organism>
<accession>A0A0P7DZB8</accession>
<dbReference type="RefSeq" id="WP_054553467.1">
    <property type="nucleotide sequence ID" value="NZ_LJTC01000008.1"/>
</dbReference>
<dbReference type="PANTHER" id="PTHR46067">
    <property type="entry name" value="ACYL-COA N-ACYLTRANSFERASES (NAT) SUPERFAMILY PROTEIN"/>
    <property type="match status" value="1"/>
</dbReference>
<dbReference type="InterPro" id="IPR000182">
    <property type="entry name" value="GNAT_dom"/>
</dbReference>
<dbReference type="PROSITE" id="PS51186">
    <property type="entry name" value="GNAT"/>
    <property type="match status" value="1"/>
</dbReference>
<proteinExistence type="predicted"/>
<feature type="domain" description="N-acetyltransferase" evidence="1">
    <location>
        <begin position="4"/>
        <end position="161"/>
    </location>
</feature>
<dbReference type="PANTHER" id="PTHR46067:SF27">
    <property type="entry name" value="ACYL-COA N-ACYLTRANSFERASES (NAT) SUPERFAMILY PROTEIN"/>
    <property type="match status" value="1"/>
</dbReference>
<evidence type="ECO:0000259" key="1">
    <source>
        <dbReference type="PROSITE" id="PS51186"/>
    </source>
</evidence>
<name>A0A0P7DZB8_9GAMM</name>
<dbReference type="Proteomes" id="UP000050378">
    <property type="component" value="Unassembled WGS sequence"/>
</dbReference>
<dbReference type="AlphaFoldDB" id="A0A0P7DZB8"/>
<dbReference type="InterPro" id="IPR016181">
    <property type="entry name" value="Acyl_CoA_acyltransferase"/>
</dbReference>
<evidence type="ECO:0000313" key="3">
    <source>
        <dbReference type="Proteomes" id="UP000050378"/>
    </source>
</evidence>
<protein>
    <submittedName>
        <fullName evidence="2">Acetyltransferase</fullName>
    </submittedName>
</protein>
<dbReference type="GO" id="GO:0016747">
    <property type="term" value="F:acyltransferase activity, transferring groups other than amino-acyl groups"/>
    <property type="evidence" value="ECO:0007669"/>
    <property type="project" value="InterPro"/>
</dbReference>
<keyword evidence="2" id="KW-0808">Transferase</keyword>
<dbReference type="SUPFAM" id="SSF55729">
    <property type="entry name" value="Acyl-CoA N-acyltransferases (Nat)"/>
    <property type="match status" value="1"/>
</dbReference>
<gene>
    <name evidence="2" type="ORF">AOG27_13105</name>
</gene>
<dbReference type="EMBL" id="LJTC01000008">
    <property type="protein sequence ID" value="KPM83014.1"/>
    <property type="molecule type" value="Genomic_DNA"/>
</dbReference>
<dbReference type="OrthoDB" id="9801656at2"/>
<dbReference type="Pfam" id="PF13302">
    <property type="entry name" value="Acetyltransf_3"/>
    <property type="match status" value="1"/>
</dbReference>
<dbReference type="Gene3D" id="3.40.630.30">
    <property type="match status" value="1"/>
</dbReference>
<evidence type="ECO:0000313" key="2">
    <source>
        <dbReference type="EMBL" id="KPM83014.1"/>
    </source>
</evidence>
<comment type="caution">
    <text evidence="2">The sequence shown here is derived from an EMBL/GenBank/DDBJ whole genome shotgun (WGS) entry which is preliminary data.</text>
</comment>
<dbReference type="STRING" id="570156.AOG27_13105"/>